<evidence type="ECO:0000256" key="3">
    <source>
        <dbReference type="ARBA" id="ARBA00023143"/>
    </source>
</evidence>
<name>A0ABY1NN22_9BACT</name>
<dbReference type="NCBIfam" id="TIGR00205">
    <property type="entry name" value="fliE"/>
    <property type="match status" value="1"/>
</dbReference>
<protein>
    <recommendedName>
        <fullName evidence="4 5">Flagellar hook-basal body complex protein FliE</fullName>
    </recommendedName>
</protein>
<keyword evidence="6" id="KW-0969">Cilium</keyword>
<dbReference type="RefSeq" id="WP_283400617.1">
    <property type="nucleotide sequence ID" value="NZ_FXUB01000003.1"/>
</dbReference>
<gene>
    <name evidence="4" type="primary">fliE</name>
    <name evidence="6" type="ORF">SAMN06265339_1157</name>
</gene>
<evidence type="ECO:0000313" key="7">
    <source>
        <dbReference type="Proteomes" id="UP001157911"/>
    </source>
</evidence>
<dbReference type="Proteomes" id="UP001157911">
    <property type="component" value="Unassembled WGS sequence"/>
</dbReference>
<keyword evidence="7" id="KW-1185">Reference proteome</keyword>
<evidence type="ECO:0000256" key="4">
    <source>
        <dbReference type="HAMAP-Rule" id="MF_00724"/>
    </source>
</evidence>
<dbReference type="PANTHER" id="PTHR34653:SF1">
    <property type="entry name" value="FLAGELLAR HOOK-BASAL BODY COMPLEX PROTEIN FLIE"/>
    <property type="match status" value="1"/>
</dbReference>
<comment type="subcellular location">
    <subcellularLocation>
        <location evidence="1 4">Bacterial flagellum basal body</location>
    </subcellularLocation>
</comment>
<evidence type="ECO:0000256" key="5">
    <source>
        <dbReference type="NCBIfam" id="TIGR00205"/>
    </source>
</evidence>
<dbReference type="Pfam" id="PF02049">
    <property type="entry name" value="FliE"/>
    <property type="match status" value="1"/>
</dbReference>
<comment type="similarity">
    <text evidence="2 4">Belongs to the FliE family.</text>
</comment>
<proteinExistence type="inferred from homology"/>
<sequence>MKVGFEVKAPAVLSLGEKREDRDKGFVEVFEDFLKDVNNDQLEARAVEKELASGKVENLQQAIYTIEKADISLRLLVEIRNKAVESYQEIMRMQV</sequence>
<dbReference type="PANTHER" id="PTHR34653">
    <property type="match status" value="1"/>
</dbReference>
<dbReference type="PRINTS" id="PR01006">
    <property type="entry name" value="FLGHOOKFLIE"/>
</dbReference>
<accession>A0ABY1NN22</accession>
<comment type="caution">
    <text evidence="6">The sequence shown here is derived from an EMBL/GenBank/DDBJ whole genome shotgun (WGS) entry which is preliminary data.</text>
</comment>
<dbReference type="InterPro" id="IPR001624">
    <property type="entry name" value="FliE"/>
</dbReference>
<evidence type="ECO:0000256" key="1">
    <source>
        <dbReference type="ARBA" id="ARBA00004117"/>
    </source>
</evidence>
<keyword evidence="6" id="KW-0966">Cell projection</keyword>
<dbReference type="EMBL" id="FXUB01000003">
    <property type="protein sequence ID" value="SMP13790.1"/>
    <property type="molecule type" value="Genomic_DNA"/>
</dbReference>
<dbReference type="HAMAP" id="MF_00724">
    <property type="entry name" value="FliE"/>
    <property type="match status" value="1"/>
</dbReference>
<keyword evidence="3 4" id="KW-0975">Bacterial flagellum</keyword>
<reference evidence="6 7" key="1">
    <citation type="submission" date="2017-05" db="EMBL/GenBank/DDBJ databases">
        <authorList>
            <person name="Varghese N."/>
            <person name="Submissions S."/>
        </authorList>
    </citation>
    <scope>NUCLEOTIDE SEQUENCE [LARGE SCALE GENOMIC DNA]</scope>
    <source>
        <strain evidence="6 7">DSM 15522</strain>
    </source>
</reference>
<organism evidence="6 7">
    <name type="scientific">Desulfurobacterium pacificum</name>
    <dbReference type="NCBI Taxonomy" id="240166"/>
    <lineage>
        <taxon>Bacteria</taxon>
        <taxon>Pseudomonadati</taxon>
        <taxon>Aquificota</taxon>
        <taxon>Aquificia</taxon>
        <taxon>Desulfurobacteriales</taxon>
        <taxon>Desulfurobacteriaceae</taxon>
        <taxon>Desulfurobacterium</taxon>
    </lineage>
</organism>
<evidence type="ECO:0000256" key="2">
    <source>
        <dbReference type="ARBA" id="ARBA00009272"/>
    </source>
</evidence>
<evidence type="ECO:0000313" key="6">
    <source>
        <dbReference type="EMBL" id="SMP13790.1"/>
    </source>
</evidence>
<keyword evidence="6" id="KW-0282">Flagellum</keyword>